<gene>
    <name evidence="2" type="ORF">H8L32_19065</name>
</gene>
<feature type="signal peptide" evidence="1">
    <location>
        <begin position="1"/>
        <end position="22"/>
    </location>
</feature>
<keyword evidence="3" id="KW-1185">Reference proteome</keyword>
<evidence type="ECO:0000256" key="1">
    <source>
        <dbReference type="SAM" id="SignalP"/>
    </source>
</evidence>
<feature type="chain" id="PRO_5047050775" evidence="1">
    <location>
        <begin position="23"/>
        <end position="228"/>
    </location>
</feature>
<sequence>MIKQIKTSIFLVSLVILPAAHARAEADPLWNKTMSQYKLTNQWVPKEIRTQINAERKDQPDKTAYIKSTLNGWEKQEPKYTSATTDSNWQILPEQKKSSDGINKMLTGLDELKSSLLEGEVKVKRLNSENLDGKNLAVFQLSDDGAGKKIDIKVWVNPDTACMVKMDTSMHVAFYADADFSTRYTEPGKEGLCFRGKMQGNIDIQIPFKKAKMSIKQNHADWTPKPVN</sequence>
<dbReference type="Proteomes" id="UP000650424">
    <property type="component" value="Unassembled WGS sequence"/>
</dbReference>
<name>A0ABR6ZUQ5_9BURK</name>
<comment type="caution">
    <text evidence="2">The sequence shown here is derived from an EMBL/GenBank/DDBJ whole genome shotgun (WGS) entry which is preliminary data.</text>
</comment>
<dbReference type="RefSeq" id="WP_186948854.1">
    <property type="nucleotide sequence ID" value="NZ_JACOGF010000010.1"/>
</dbReference>
<proteinExistence type="predicted"/>
<dbReference type="EMBL" id="JACOGF010000010">
    <property type="protein sequence ID" value="MBC3919596.1"/>
    <property type="molecule type" value="Genomic_DNA"/>
</dbReference>
<evidence type="ECO:0000313" key="2">
    <source>
        <dbReference type="EMBL" id="MBC3919596.1"/>
    </source>
</evidence>
<accession>A0ABR6ZUQ5</accession>
<evidence type="ECO:0000313" key="3">
    <source>
        <dbReference type="Proteomes" id="UP000650424"/>
    </source>
</evidence>
<reference evidence="2 3" key="1">
    <citation type="submission" date="2020-08" db="EMBL/GenBank/DDBJ databases">
        <title>Novel species isolated from subtropical streams in China.</title>
        <authorList>
            <person name="Lu H."/>
        </authorList>
    </citation>
    <scope>NUCLEOTIDE SEQUENCE [LARGE SCALE GENOMIC DNA]</scope>
    <source>
        <strain evidence="2 3">CY18W</strain>
    </source>
</reference>
<keyword evidence="1" id="KW-0732">Signal</keyword>
<organism evidence="2 3">
    <name type="scientific">Undibacterium hunanense</name>
    <dbReference type="NCBI Taxonomy" id="2762292"/>
    <lineage>
        <taxon>Bacteria</taxon>
        <taxon>Pseudomonadati</taxon>
        <taxon>Pseudomonadota</taxon>
        <taxon>Betaproteobacteria</taxon>
        <taxon>Burkholderiales</taxon>
        <taxon>Oxalobacteraceae</taxon>
        <taxon>Undibacterium</taxon>
    </lineage>
</organism>
<protein>
    <submittedName>
        <fullName evidence="2">Uncharacterized protein</fullName>
    </submittedName>
</protein>